<dbReference type="OrthoDB" id="28454at10239"/>
<proteinExistence type="predicted"/>
<reference evidence="2 3" key="1">
    <citation type="journal article" date="2016" name="Genom Data">
        <title>Complete genome sequence of a giant Vibrio phage ValKK3 infecting Vibrio alginolyticus.</title>
        <authorList>
            <person name="Lal T.M."/>
            <person name="Sano M."/>
            <person name="Hatai K."/>
            <person name="Ransangan J."/>
        </authorList>
    </citation>
    <scope>NUCLEOTIDE SEQUENCE [LARGE SCALE GENOMIC DNA]</scope>
</reference>
<feature type="transmembrane region" description="Helical" evidence="1">
    <location>
        <begin position="6"/>
        <end position="28"/>
    </location>
</feature>
<keyword evidence="1" id="KW-1133">Transmembrane helix</keyword>
<dbReference type="EMBL" id="KP671755">
    <property type="protein sequence ID" value="AJT60996.1"/>
    <property type="molecule type" value="Genomic_DNA"/>
</dbReference>
<dbReference type="Proteomes" id="UP000202888">
    <property type="component" value="Segment"/>
</dbReference>
<dbReference type="GeneID" id="26628481"/>
<name>A0A0D4DAW5_9CAUD</name>
<sequence>MGEFLFLMFIITFVISNIIAIFMGLHIIFERTYNIPMIMVMLYGFIGTLLVSIVMFILFIICKIEQTKFWQNISKMREI</sequence>
<keyword evidence="1" id="KW-0812">Transmembrane</keyword>
<dbReference type="RefSeq" id="YP_009201258.1">
    <property type="nucleotide sequence ID" value="NC_028829.1"/>
</dbReference>
<feature type="transmembrane region" description="Helical" evidence="1">
    <location>
        <begin position="40"/>
        <end position="61"/>
    </location>
</feature>
<accession>A0A0D4DAW5</accession>
<dbReference type="KEGG" id="vg:26628481"/>
<protein>
    <submittedName>
        <fullName evidence="2">Uncharacterized protein</fullName>
    </submittedName>
</protein>
<evidence type="ECO:0000256" key="1">
    <source>
        <dbReference type="SAM" id="Phobius"/>
    </source>
</evidence>
<organism evidence="2 3">
    <name type="scientific">Vibrio phage ValKK3</name>
    <dbReference type="NCBI Taxonomy" id="1610855"/>
    <lineage>
        <taxon>Viruses</taxon>
        <taxon>Duplodnaviria</taxon>
        <taxon>Heunggongvirae</taxon>
        <taxon>Uroviricota</taxon>
        <taxon>Caudoviricetes</taxon>
        <taxon>Pantevenvirales</taxon>
        <taxon>Straboviridae</taxon>
        <taxon>Schizotequatrovirus</taxon>
        <taxon>Schizotequatrovirus valkk3</taxon>
    </lineage>
</organism>
<evidence type="ECO:0000313" key="2">
    <source>
        <dbReference type="EMBL" id="AJT60996.1"/>
    </source>
</evidence>
<keyword evidence="1" id="KW-0472">Membrane</keyword>
<evidence type="ECO:0000313" key="3">
    <source>
        <dbReference type="Proteomes" id="UP000202888"/>
    </source>
</evidence>
<keyword evidence="3" id="KW-1185">Reference proteome</keyword>